<comment type="caution">
    <text evidence="1">The sequence shown here is derived from an EMBL/GenBank/DDBJ whole genome shotgun (WGS) entry which is preliminary data.</text>
</comment>
<reference evidence="1" key="1">
    <citation type="submission" date="2022-08" db="EMBL/GenBank/DDBJ databases">
        <title>Genome Sequence of Lecanicillium fungicola.</title>
        <authorList>
            <person name="Buettner E."/>
        </authorList>
    </citation>
    <scope>NUCLEOTIDE SEQUENCE</scope>
    <source>
        <strain evidence="1">Babe33</strain>
    </source>
</reference>
<dbReference type="EMBL" id="JANJQO010000560">
    <property type="protein sequence ID" value="KAJ2976628.1"/>
    <property type="molecule type" value="Genomic_DNA"/>
</dbReference>
<accession>A0ACC1NCV5</accession>
<dbReference type="Proteomes" id="UP001143910">
    <property type="component" value="Unassembled WGS sequence"/>
</dbReference>
<organism evidence="1 2">
    <name type="scientific">Zarea fungicola</name>
    <dbReference type="NCBI Taxonomy" id="93591"/>
    <lineage>
        <taxon>Eukaryota</taxon>
        <taxon>Fungi</taxon>
        <taxon>Dikarya</taxon>
        <taxon>Ascomycota</taxon>
        <taxon>Pezizomycotina</taxon>
        <taxon>Sordariomycetes</taxon>
        <taxon>Hypocreomycetidae</taxon>
        <taxon>Hypocreales</taxon>
        <taxon>Cordycipitaceae</taxon>
        <taxon>Zarea</taxon>
    </lineage>
</organism>
<protein>
    <submittedName>
        <fullName evidence="1">Uncharacterized protein</fullName>
    </submittedName>
</protein>
<evidence type="ECO:0000313" key="2">
    <source>
        <dbReference type="Proteomes" id="UP001143910"/>
    </source>
</evidence>
<keyword evidence="2" id="KW-1185">Reference proteome</keyword>
<gene>
    <name evidence="1" type="ORF">NQ176_g4845</name>
</gene>
<sequence>MYYEIQALLKQVPGLKPIHDEEAAVKYVVWDKNQWVSYDDSDTFKAKLDWANSIGIGGSMIWAVDTDDDNYSAMSGLIGKEVSHVDTQTPEMVVSEQTIAKSLAGENGQDCKVLKDYSCRPVRDLRCGSGEKLIGWDRDGCKKDDEEGTRRFAVKRAIGSMLPLVAGGLDAEAHATRAKRQKLPFLLVVAHLVVAILRVSPELHESGFACHLDHVAIRLSLLNGSEANLQRRLRWNTVYRLRGGGDEESAEAYMAAARQVVALFEYLNHDAVVTNMDGVAANVRRALRDIGREFPEAEGLAAHWDEAYPYYFAQVSQLAREFMGTHIDRARIAFEGTDLPYRDSILEELKKLKDKIPKLKYPFE</sequence>
<proteinExistence type="predicted"/>
<name>A0ACC1NCV5_9HYPO</name>
<evidence type="ECO:0000313" key="1">
    <source>
        <dbReference type="EMBL" id="KAJ2976628.1"/>
    </source>
</evidence>